<dbReference type="GO" id="GO:0005829">
    <property type="term" value="C:cytosol"/>
    <property type="evidence" value="ECO:0007669"/>
    <property type="project" value="TreeGrafter"/>
</dbReference>
<dbReference type="RefSeq" id="WP_015469630.1">
    <property type="nucleotide sequence ID" value="NC_020813.1"/>
</dbReference>
<keyword evidence="1" id="KW-0328">Glycosyltransferase</keyword>
<dbReference type="InterPro" id="IPR002201">
    <property type="entry name" value="Glyco_trans_9"/>
</dbReference>
<protein>
    <submittedName>
        <fullName evidence="3">ADP-heptose:LPS heptosyltransferase II</fullName>
    </submittedName>
</protein>
<dbReference type="OrthoDB" id="5289084at2"/>
<accession>M4V9M0</accession>
<dbReference type="STRING" id="1184267.A11Q_924"/>
<dbReference type="KEGG" id="bex:A11Q_924"/>
<dbReference type="Proteomes" id="UP000012040">
    <property type="component" value="Chromosome"/>
</dbReference>
<dbReference type="PANTHER" id="PTHR30160:SF1">
    <property type="entry name" value="LIPOPOLYSACCHARIDE 1,2-N-ACETYLGLUCOSAMINETRANSFERASE-RELATED"/>
    <property type="match status" value="1"/>
</dbReference>
<gene>
    <name evidence="3" type="ORF">A11Q_924</name>
</gene>
<evidence type="ECO:0000313" key="4">
    <source>
        <dbReference type="Proteomes" id="UP000012040"/>
    </source>
</evidence>
<dbReference type="eggNOG" id="COG0859">
    <property type="taxonomic scope" value="Bacteria"/>
</dbReference>
<dbReference type="GO" id="GO:0008713">
    <property type="term" value="F:ADP-heptose-lipopolysaccharide heptosyltransferase activity"/>
    <property type="evidence" value="ECO:0007669"/>
    <property type="project" value="TreeGrafter"/>
</dbReference>
<keyword evidence="4" id="KW-1185">Reference proteome</keyword>
<evidence type="ECO:0000256" key="2">
    <source>
        <dbReference type="ARBA" id="ARBA00022679"/>
    </source>
</evidence>
<dbReference type="AlphaFoldDB" id="M4V9M0"/>
<organism evidence="3 4">
    <name type="scientific">Pseudobdellovibrio exovorus JSS</name>
    <dbReference type="NCBI Taxonomy" id="1184267"/>
    <lineage>
        <taxon>Bacteria</taxon>
        <taxon>Pseudomonadati</taxon>
        <taxon>Bdellovibrionota</taxon>
        <taxon>Bdellovibrionia</taxon>
        <taxon>Bdellovibrionales</taxon>
        <taxon>Pseudobdellovibrionaceae</taxon>
        <taxon>Pseudobdellovibrio</taxon>
    </lineage>
</organism>
<evidence type="ECO:0000313" key="3">
    <source>
        <dbReference type="EMBL" id="AGH95140.1"/>
    </source>
</evidence>
<dbReference type="GO" id="GO:0009244">
    <property type="term" value="P:lipopolysaccharide core region biosynthetic process"/>
    <property type="evidence" value="ECO:0007669"/>
    <property type="project" value="TreeGrafter"/>
</dbReference>
<name>M4V9M0_9BACT</name>
<dbReference type="SUPFAM" id="SSF53756">
    <property type="entry name" value="UDP-Glycosyltransferase/glycogen phosphorylase"/>
    <property type="match status" value="1"/>
</dbReference>
<sequence>MPSANLVIQTAFLGDLILSVPVLKRIKHLFPQDRLIVVCKKGIGEFLVKNHIVDQIIEIEKSNSATYRQALKALEPYHVNHLFCLHRSVRSQLFSARVKARRKIGFYSFLGFWIFDEMVEHVSENPEVLRQFRILQPIDPETDMNFTRSSFEYLNEVAVDGSMPTVPGFFAFPRVSEVKKSLSEKTRIAIFPGSVWATKQWTKEGFVALVQHFISMGYEVDLMGGPAEKPLCDEIADLSGVTVNVLAGKLSVADSIEALKHYDLIVSNDSASTHMASLNARPVVSIFGPTVLSMGFRPWSSRLRIVENLEMNCRPCGRHGHRQCPLKHHLCMKLIEAPQVFAKAQELLREVSS</sequence>
<dbReference type="HOGENOM" id="CLU_038371_3_0_7"/>
<keyword evidence="2 3" id="KW-0808">Transferase</keyword>
<dbReference type="CDD" id="cd03789">
    <property type="entry name" value="GT9_LPS_heptosyltransferase"/>
    <property type="match status" value="1"/>
</dbReference>
<dbReference type="Gene3D" id="3.40.50.2000">
    <property type="entry name" value="Glycogen Phosphorylase B"/>
    <property type="match status" value="2"/>
</dbReference>
<dbReference type="Pfam" id="PF01075">
    <property type="entry name" value="Glyco_transf_9"/>
    <property type="match status" value="1"/>
</dbReference>
<dbReference type="InterPro" id="IPR051199">
    <property type="entry name" value="LPS_LOS_Heptosyltrfase"/>
</dbReference>
<dbReference type="PANTHER" id="PTHR30160">
    <property type="entry name" value="TETRAACYLDISACCHARIDE 4'-KINASE-RELATED"/>
    <property type="match status" value="1"/>
</dbReference>
<dbReference type="PATRIC" id="fig|1184267.3.peg.939"/>
<proteinExistence type="predicted"/>
<reference evidence="3 4" key="1">
    <citation type="journal article" date="2013" name="ISME J.">
        <title>By their genes ye shall know them: genomic signatures of predatory bacteria.</title>
        <authorList>
            <person name="Pasternak Z."/>
            <person name="Pietrokovski S."/>
            <person name="Rotem O."/>
            <person name="Gophna U."/>
            <person name="Lurie-Weinberger M.N."/>
            <person name="Jurkevitch E."/>
        </authorList>
    </citation>
    <scope>NUCLEOTIDE SEQUENCE [LARGE SCALE GENOMIC DNA]</scope>
    <source>
        <strain evidence="3 4">JSS</strain>
    </source>
</reference>
<evidence type="ECO:0000256" key="1">
    <source>
        <dbReference type="ARBA" id="ARBA00022676"/>
    </source>
</evidence>
<dbReference type="EMBL" id="CP003537">
    <property type="protein sequence ID" value="AGH95140.1"/>
    <property type="molecule type" value="Genomic_DNA"/>
</dbReference>